<evidence type="ECO:0000313" key="3">
    <source>
        <dbReference type="Proteomes" id="UP001174208"/>
    </source>
</evidence>
<keyword evidence="3" id="KW-1185">Reference proteome</keyword>
<sequence length="219" mass="23630">MPFLEVVGTYLKRGLSWATLVATATAAVLGLILVQKQIEAEDNSHRIAAQSKKISTLTADNNSLQDDVEARDKEIDRLKAKLSRVQSSLPAAVDTTEEHAVRATRILELAAEGDAINLNSVDPVLDAGSTDKWSSDAVYYNDRALKFGYGVNYLRLPAETAPSFAACSRSTPYASADSLEPHLLTAANSCLRLASGRFASIQVAAYTEATVKLNVTVWE</sequence>
<protein>
    <submittedName>
        <fullName evidence="2">Uncharacterized protein</fullName>
    </submittedName>
</protein>
<name>A0ABT8KB76_9MICO</name>
<keyword evidence="1" id="KW-0812">Transmembrane</keyword>
<keyword evidence="1" id="KW-0472">Membrane</keyword>
<dbReference type="RefSeq" id="WP_301210709.1">
    <property type="nucleotide sequence ID" value="NZ_JAROCF010000001.1"/>
</dbReference>
<feature type="transmembrane region" description="Helical" evidence="1">
    <location>
        <begin position="15"/>
        <end position="34"/>
    </location>
</feature>
<reference evidence="2" key="1">
    <citation type="submission" date="2023-06" db="EMBL/GenBank/DDBJ databases">
        <title>MT1 and MT2 Draft Genomes of Novel Species.</title>
        <authorList>
            <person name="Venkateswaran K."/>
        </authorList>
    </citation>
    <scope>NUCLEOTIDE SEQUENCE</scope>
    <source>
        <strain evidence="2">F6_8S_P_1B</strain>
    </source>
</reference>
<keyword evidence="1" id="KW-1133">Transmembrane helix</keyword>
<evidence type="ECO:0000313" key="2">
    <source>
        <dbReference type="EMBL" id="MDN4614688.1"/>
    </source>
</evidence>
<accession>A0ABT8KB76</accession>
<dbReference type="Proteomes" id="UP001174208">
    <property type="component" value="Unassembled WGS sequence"/>
</dbReference>
<dbReference type="EMBL" id="JAROCF010000001">
    <property type="protein sequence ID" value="MDN4614688.1"/>
    <property type="molecule type" value="Genomic_DNA"/>
</dbReference>
<evidence type="ECO:0000256" key="1">
    <source>
        <dbReference type="SAM" id="Phobius"/>
    </source>
</evidence>
<gene>
    <name evidence="2" type="ORF">P5G50_09505</name>
</gene>
<proteinExistence type="predicted"/>
<comment type="caution">
    <text evidence="2">The sequence shown here is derived from an EMBL/GenBank/DDBJ whole genome shotgun (WGS) entry which is preliminary data.</text>
</comment>
<organism evidence="2 3">
    <name type="scientific">Leifsonia williamsii</name>
    <dbReference type="NCBI Taxonomy" id="3035919"/>
    <lineage>
        <taxon>Bacteria</taxon>
        <taxon>Bacillati</taxon>
        <taxon>Actinomycetota</taxon>
        <taxon>Actinomycetes</taxon>
        <taxon>Micrococcales</taxon>
        <taxon>Microbacteriaceae</taxon>
        <taxon>Leifsonia</taxon>
    </lineage>
</organism>